<proteinExistence type="predicted"/>
<organism evidence="2 3">
    <name type="scientific">Caerostris extrusa</name>
    <name type="common">Bark spider</name>
    <name type="synonym">Caerostris bankana</name>
    <dbReference type="NCBI Taxonomy" id="172846"/>
    <lineage>
        <taxon>Eukaryota</taxon>
        <taxon>Metazoa</taxon>
        <taxon>Ecdysozoa</taxon>
        <taxon>Arthropoda</taxon>
        <taxon>Chelicerata</taxon>
        <taxon>Arachnida</taxon>
        <taxon>Araneae</taxon>
        <taxon>Araneomorphae</taxon>
        <taxon>Entelegynae</taxon>
        <taxon>Araneoidea</taxon>
        <taxon>Araneidae</taxon>
        <taxon>Caerostris</taxon>
    </lineage>
</organism>
<evidence type="ECO:0000313" key="3">
    <source>
        <dbReference type="Proteomes" id="UP001054945"/>
    </source>
</evidence>
<dbReference type="Proteomes" id="UP001054945">
    <property type="component" value="Unassembled WGS sequence"/>
</dbReference>
<feature type="region of interest" description="Disordered" evidence="1">
    <location>
        <begin position="53"/>
        <end position="78"/>
    </location>
</feature>
<dbReference type="AlphaFoldDB" id="A0AAV4WP99"/>
<name>A0AAV4WP99_CAEEX</name>
<gene>
    <name evidence="2" type="ORF">CEXT_470201</name>
</gene>
<evidence type="ECO:0000256" key="1">
    <source>
        <dbReference type="SAM" id="MobiDB-lite"/>
    </source>
</evidence>
<keyword evidence="3" id="KW-1185">Reference proteome</keyword>
<protein>
    <recommendedName>
        <fullName evidence="4">Secreted protein</fullName>
    </recommendedName>
</protein>
<sequence>MLHKLLLPRSYYFMTCRFRFFPLCVSLQLFRLRGASNRSVRAPRCVIDQSDSSLAMKNPGKESKDSPLCFSAPNPLIP</sequence>
<comment type="caution">
    <text evidence="2">The sequence shown here is derived from an EMBL/GenBank/DDBJ whole genome shotgun (WGS) entry which is preliminary data.</text>
</comment>
<accession>A0AAV4WP99</accession>
<evidence type="ECO:0008006" key="4">
    <source>
        <dbReference type="Google" id="ProtNLM"/>
    </source>
</evidence>
<evidence type="ECO:0000313" key="2">
    <source>
        <dbReference type="EMBL" id="GIY84148.1"/>
    </source>
</evidence>
<reference evidence="2 3" key="1">
    <citation type="submission" date="2021-06" db="EMBL/GenBank/DDBJ databases">
        <title>Caerostris extrusa draft genome.</title>
        <authorList>
            <person name="Kono N."/>
            <person name="Arakawa K."/>
        </authorList>
    </citation>
    <scope>NUCLEOTIDE SEQUENCE [LARGE SCALE GENOMIC DNA]</scope>
</reference>
<dbReference type="EMBL" id="BPLR01016476">
    <property type="protein sequence ID" value="GIY84148.1"/>
    <property type="molecule type" value="Genomic_DNA"/>
</dbReference>